<keyword evidence="2" id="KW-1133">Transmembrane helix</keyword>
<keyword evidence="2" id="KW-0812">Transmembrane</keyword>
<feature type="transmembrane region" description="Helical" evidence="2">
    <location>
        <begin position="139"/>
        <end position="163"/>
    </location>
</feature>
<protein>
    <submittedName>
        <fullName evidence="3">Unnamed protein product</fullName>
    </submittedName>
</protein>
<evidence type="ECO:0000313" key="3">
    <source>
        <dbReference type="EMBL" id="GMF21056.1"/>
    </source>
</evidence>
<feature type="region of interest" description="Disordered" evidence="1">
    <location>
        <begin position="1"/>
        <end position="22"/>
    </location>
</feature>
<keyword evidence="4" id="KW-1185">Reference proteome</keyword>
<organism evidence="3 4">
    <name type="scientific">Phytophthora lilii</name>
    <dbReference type="NCBI Taxonomy" id="2077276"/>
    <lineage>
        <taxon>Eukaryota</taxon>
        <taxon>Sar</taxon>
        <taxon>Stramenopiles</taxon>
        <taxon>Oomycota</taxon>
        <taxon>Peronosporomycetes</taxon>
        <taxon>Peronosporales</taxon>
        <taxon>Peronosporaceae</taxon>
        <taxon>Phytophthora</taxon>
    </lineage>
</organism>
<dbReference type="EMBL" id="BSXW01000394">
    <property type="protein sequence ID" value="GMF21056.1"/>
    <property type="molecule type" value="Genomic_DNA"/>
</dbReference>
<proteinExistence type="predicted"/>
<reference evidence="3" key="1">
    <citation type="submission" date="2023-04" db="EMBL/GenBank/DDBJ databases">
        <title>Phytophthora lilii NBRC 32176.</title>
        <authorList>
            <person name="Ichikawa N."/>
            <person name="Sato H."/>
            <person name="Tonouchi N."/>
        </authorList>
    </citation>
    <scope>NUCLEOTIDE SEQUENCE</scope>
    <source>
        <strain evidence="3">NBRC 32176</strain>
    </source>
</reference>
<feature type="transmembrane region" description="Helical" evidence="2">
    <location>
        <begin position="488"/>
        <end position="506"/>
    </location>
</feature>
<evidence type="ECO:0000256" key="1">
    <source>
        <dbReference type="SAM" id="MobiDB-lite"/>
    </source>
</evidence>
<feature type="transmembrane region" description="Helical" evidence="2">
    <location>
        <begin position="67"/>
        <end position="86"/>
    </location>
</feature>
<sequence length="525" mass="58775">MASVVPAMGSGPSIKHATEQTSRTASWRAKGLQLLRLWQRMQVSYYGGKYSIHRVLALDEYIANTSLGRVLFTCLWTPLPMAALVFGQESIPLQEINDGWFENYGLWIRAAVLVCIVTYGILVQGIYLIDEFTVSTIQLLLLLGCVPAAVVGFSMVVAAHLVFPIPFFVLMVMPVYYLVLLFFLRIIVGSGAIRQMIDHSDQVARCFHFICAQTSIILIFPAYEMLFRAAEGTQYQLLVILLLPLIKVTAKNIVLYFAKSLEDMIPVEVIFTADFFNAVYVATCMQRASSVTTVVAITVTDFSQTIVMMYGLQRRTTNILSRLRHTVSITRSRGNMLAMICWLCRNPEQFEKQAHAGIRRHSCLPHQISEVNKRALDRLSHILVEPSLNDGSPRVSFLPKLAFAKISKKQYCLRSISPRKHVKVIDSVVPGCTNSVCSQEVGKTQVSKSAKTLNASASNRSTVLLESLATIFTTECLIITAYLEALMPLFYCTYMLVMVNLQSAKYHTERSASREKTSLPPSYLC</sequence>
<feature type="transmembrane region" description="Helical" evidence="2">
    <location>
        <begin position="205"/>
        <end position="223"/>
    </location>
</feature>
<gene>
    <name evidence="3" type="ORF">Plil01_000826600</name>
</gene>
<comment type="caution">
    <text evidence="3">The sequence shown here is derived from an EMBL/GenBank/DDBJ whole genome shotgun (WGS) entry which is preliminary data.</text>
</comment>
<evidence type="ECO:0000313" key="4">
    <source>
        <dbReference type="Proteomes" id="UP001165083"/>
    </source>
</evidence>
<dbReference type="OrthoDB" id="117941at2759"/>
<dbReference type="Proteomes" id="UP001165083">
    <property type="component" value="Unassembled WGS sequence"/>
</dbReference>
<feature type="transmembrane region" description="Helical" evidence="2">
    <location>
        <begin position="175"/>
        <end position="193"/>
    </location>
</feature>
<feature type="transmembrane region" description="Helical" evidence="2">
    <location>
        <begin position="235"/>
        <end position="257"/>
    </location>
</feature>
<feature type="transmembrane region" description="Helical" evidence="2">
    <location>
        <begin position="106"/>
        <end position="127"/>
    </location>
</feature>
<keyword evidence="2" id="KW-0472">Membrane</keyword>
<dbReference type="AlphaFoldDB" id="A0A9W6TX94"/>
<accession>A0A9W6TX94</accession>
<evidence type="ECO:0000256" key="2">
    <source>
        <dbReference type="SAM" id="Phobius"/>
    </source>
</evidence>
<name>A0A9W6TX94_9STRA</name>